<dbReference type="EC" id="2.4.-.-" evidence="3"/>
<protein>
    <submittedName>
        <fullName evidence="3">Glycosyltransferase</fullName>
        <ecNumber evidence="3">2.4.-.-</ecNumber>
    </submittedName>
</protein>
<evidence type="ECO:0000313" key="4">
    <source>
        <dbReference type="Proteomes" id="UP001597438"/>
    </source>
</evidence>
<gene>
    <name evidence="3" type="ORF">ACFSYS_05375</name>
</gene>
<dbReference type="EMBL" id="JBHUOJ010000009">
    <property type="protein sequence ID" value="MFD2832711.1"/>
    <property type="molecule type" value="Genomic_DNA"/>
</dbReference>
<dbReference type="Gene3D" id="3.40.50.2000">
    <property type="entry name" value="Glycogen Phosphorylase B"/>
    <property type="match status" value="2"/>
</dbReference>
<feature type="domain" description="Glycosyltransferase subfamily 4-like N-terminal" evidence="2">
    <location>
        <begin position="60"/>
        <end position="173"/>
    </location>
</feature>
<dbReference type="GO" id="GO:0016757">
    <property type="term" value="F:glycosyltransferase activity"/>
    <property type="evidence" value="ECO:0007669"/>
    <property type="project" value="UniProtKB-KW"/>
</dbReference>
<dbReference type="Pfam" id="PF00534">
    <property type="entry name" value="Glycos_transf_1"/>
    <property type="match status" value="1"/>
</dbReference>
<dbReference type="PANTHER" id="PTHR12526">
    <property type="entry name" value="GLYCOSYLTRANSFERASE"/>
    <property type="match status" value="1"/>
</dbReference>
<dbReference type="InterPro" id="IPR001296">
    <property type="entry name" value="Glyco_trans_1"/>
</dbReference>
<keyword evidence="4" id="KW-1185">Reference proteome</keyword>
<organism evidence="3 4">
    <name type="scientific">Christiangramia antarctica</name>
    <dbReference type="NCBI Taxonomy" id="2058158"/>
    <lineage>
        <taxon>Bacteria</taxon>
        <taxon>Pseudomonadati</taxon>
        <taxon>Bacteroidota</taxon>
        <taxon>Flavobacteriia</taxon>
        <taxon>Flavobacteriales</taxon>
        <taxon>Flavobacteriaceae</taxon>
        <taxon>Christiangramia</taxon>
    </lineage>
</organism>
<dbReference type="RefSeq" id="WP_251742059.1">
    <property type="nucleotide sequence ID" value="NZ_JBHUOJ010000009.1"/>
</dbReference>
<keyword evidence="3" id="KW-0328">Glycosyltransferase</keyword>
<dbReference type="PANTHER" id="PTHR12526:SF630">
    <property type="entry name" value="GLYCOSYLTRANSFERASE"/>
    <property type="match status" value="1"/>
</dbReference>
<dbReference type="Proteomes" id="UP001597438">
    <property type="component" value="Unassembled WGS sequence"/>
</dbReference>
<comment type="caution">
    <text evidence="3">The sequence shown here is derived from an EMBL/GenBank/DDBJ whole genome shotgun (WGS) entry which is preliminary data.</text>
</comment>
<feature type="domain" description="Glycosyl transferase family 1" evidence="1">
    <location>
        <begin position="183"/>
        <end position="340"/>
    </location>
</feature>
<evidence type="ECO:0000313" key="3">
    <source>
        <dbReference type="EMBL" id="MFD2832711.1"/>
    </source>
</evidence>
<keyword evidence="3" id="KW-0808">Transferase</keyword>
<sequence length="376" mass="42744">MTYKKIKVLHIIKSLGRGGAEMLLPETLYLHNSNQFEFHYIYFLPWKNQMVSALESHGGIVKCFPANNNLRIFTQTKNVMNYIETERINIIHCHLPWSGFLGRLIHKRTGIPSIYTEHNIQEKYHFLTKTLNRLTFNYQSLALGVSSDVTRSIRENIKPKIKVKTILNGVNTNKFIFESKSRLKIRNIYGIPESGAVIGNVAVFRKQKGLLDWIEAFKIVEKNNPNVYGLLIGAGPEEDVIKEKIERSNLENKIFLTGLQEDTVSFFSAMDIYMMSSHFEGLPIALLEAMSCGCAIISTKAGGVVEVITDNEDGYLCDVGDSECLAEKASNILNTSEKLELAKVKSREKVLKHFSLDRLVESLENIYLELYDNKRG</sequence>
<dbReference type="Pfam" id="PF13439">
    <property type="entry name" value="Glyco_transf_4"/>
    <property type="match status" value="1"/>
</dbReference>
<dbReference type="SUPFAM" id="SSF53756">
    <property type="entry name" value="UDP-Glycosyltransferase/glycogen phosphorylase"/>
    <property type="match status" value="1"/>
</dbReference>
<accession>A0ABW5X0W0</accession>
<name>A0ABW5X0W0_9FLAO</name>
<dbReference type="InterPro" id="IPR028098">
    <property type="entry name" value="Glyco_trans_4-like_N"/>
</dbReference>
<proteinExistence type="predicted"/>
<evidence type="ECO:0000259" key="1">
    <source>
        <dbReference type="Pfam" id="PF00534"/>
    </source>
</evidence>
<evidence type="ECO:0000259" key="2">
    <source>
        <dbReference type="Pfam" id="PF13439"/>
    </source>
</evidence>
<reference evidence="4" key="1">
    <citation type="journal article" date="2019" name="Int. J. Syst. Evol. Microbiol.">
        <title>The Global Catalogue of Microorganisms (GCM) 10K type strain sequencing project: providing services to taxonomists for standard genome sequencing and annotation.</title>
        <authorList>
            <consortium name="The Broad Institute Genomics Platform"/>
            <consortium name="The Broad Institute Genome Sequencing Center for Infectious Disease"/>
            <person name="Wu L."/>
            <person name="Ma J."/>
        </authorList>
    </citation>
    <scope>NUCLEOTIDE SEQUENCE [LARGE SCALE GENOMIC DNA]</scope>
    <source>
        <strain evidence="4">KCTC 52925</strain>
    </source>
</reference>